<evidence type="ECO:0000256" key="3">
    <source>
        <dbReference type="ARBA" id="ARBA00023172"/>
    </source>
</evidence>
<dbReference type="CDD" id="cd04762">
    <property type="entry name" value="HTH_MerR-trunc"/>
    <property type="match status" value="1"/>
</dbReference>
<gene>
    <name evidence="8" type="ORF">MSSD14B_22850</name>
</gene>
<dbReference type="GO" id="GO:0003677">
    <property type="term" value="F:DNA binding"/>
    <property type="evidence" value="ECO:0007669"/>
    <property type="project" value="UniProtKB-KW"/>
</dbReference>
<dbReference type="InterPro" id="IPR000551">
    <property type="entry name" value="MerR-type_HTH_dom"/>
</dbReference>
<dbReference type="AlphaFoldDB" id="A0A5M3Q0K2"/>
<keyword evidence="2" id="KW-0238">DNA-binding</keyword>
<dbReference type="Pfam" id="PF00376">
    <property type="entry name" value="MerR"/>
    <property type="match status" value="1"/>
</dbReference>
<dbReference type="InterPro" id="IPR006118">
    <property type="entry name" value="Recombinase_CS"/>
</dbReference>
<proteinExistence type="predicted"/>
<feature type="domain" description="Resolvase/invertase-type recombinase catalytic" evidence="7">
    <location>
        <begin position="63"/>
        <end position="193"/>
    </location>
</feature>
<evidence type="ECO:0000256" key="4">
    <source>
        <dbReference type="PIRSR" id="PIRSR606118-50"/>
    </source>
</evidence>
<dbReference type="SUPFAM" id="SSF46955">
    <property type="entry name" value="Putative DNA-binding domain"/>
    <property type="match status" value="1"/>
</dbReference>
<dbReference type="InterPro" id="IPR009061">
    <property type="entry name" value="DNA-bd_dom_put_sf"/>
</dbReference>
<dbReference type="PROSITE" id="PS51736">
    <property type="entry name" value="RECOMBINASES_3"/>
    <property type="match status" value="1"/>
</dbReference>
<dbReference type="InterPro" id="IPR006119">
    <property type="entry name" value="Resolv_N"/>
</dbReference>
<dbReference type="PROSITE" id="PS00397">
    <property type="entry name" value="RECOMBINASES_1"/>
    <property type="match status" value="1"/>
</dbReference>
<dbReference type="GO" id="GO:0000150">
    <property type="term" value="F:DNA strand exchange activity"/>
    <property type="evidence" value="ECO:0007669"/>
    <property type="project" value="InterPro"/>
</dbReference>
<dbReference type="Gene3D" id="3.40.50.1390">
    <property type="entry name" value="Resolvase, N-terminal catalytic domain"/>
    <property type="match status" value="1"/>
</dbReference>
<dbReference type="PANTHER" id="PTHR36172:SF1">
    <property type="entry name" value="RESOLVASE-RELATED"/>
    <property type="match status" value="1"/>
</dbReference>
<reference evidence="8 9" key="1">
    <citation type="journal article" date="2019" name="J. Gen. Appl. Microbiol.">
        <title>Aerobic degradation of cis-dichloroethene by the marine bacterium Marinobacter salsuginis strain 5N-3.</title>
        <authorList>
            <person name="Inoue Y."/>
            <person name="Fukunaga Y."/>
            <person name="Katsumata H."/>
            <person name="Ohji S."/>
            <person name="Hosoyama A."/>
            <person name="Mori K."/>
            <person name="Ando K."/>
        </authorList>
    </citation>
    <scope>NUCLEOTIDE SEQUENCE [LARGE SCALE GENOMIC DNA]</scope>
    <source>
        <strain evidence="8 9">NBRC 109114</strain>
    </source>
</reference>
<dbReference type="SUPFAM" id="SSF53041">
    <property type="entry name" value="Resolvase-like"/>
    <property type="match status" value="1"/>
</dbReference>
<name>A0A5M3Q0K2_9GAMM</name>
<dbReference type="InterPro" id="IPR041718">
    <property type="entry name" value="IS607_transposase-like"/>
</dbReference>
<dbReference type="InterPro" id="IPR051491">
    <property type="entry name" value="Recombinase/Transposase-rel"/>
</dbReference>
<keyword evidence="1" id="KW-0229">DNA integration</keyword>
<dbReference type="PROSITE" id="PS50937">
    <property type="entry name" value="HTH_MERR_2"/>
    <property type="match status" value="1"/>
</dbReference>
<dbReference type="GO" id="GO:0006355">
    <property type="term" value="P:regulation of DNA-templated transcription"/>
    <property type="evidence" value="ECO:0007669"/>
    <property type="project" value="InterPro"/>
</dbReference>
<dbReference type="Gene3D" id="1.10.287.2170">
    <property type="match status" value="1"/>
</dbReference>
<dbReference type="GO" id="GO:0015074">
    <property type="term" value="P:DNA integration"/>
    <property type="evidence" value="ECO:0007669"/>
    <property type="project" value="UniProtKB-KW"/>
</dbReference>
<dbReference type="NCBIfam" id="NF033518">
    <property type="entry name" value="transpos_IS607"/>
    <property type="match status" value="1"/>
</dbReference>
<evidence type="ECO:0000313" key="8">
    <source>
        <dbReference type="EMBL" id="GBO88617.1"/>
    </source>
</evidence>
<feature type="domain" description="HTH merR-type" evidence="6">
    <location>
        <begin position="8"/>
        <end position="55"/>
    </location>
</feature>
<dbReference type="InterPro" id="IPR048046">
    <property type="entry name" value="Transpos_IS607"/>
</dbReference>
<dbReference type="InterPro" id="IPR036162">
    <property type="entry name" value="Resolvase-like_N_sf"/>
</dbReference>
<evidence type="ECO:0000256" key="5">
    <source>
        <dbReference type="PROSITE-ProRule" id="PRU10137"/>
    </source>
</evidence>
<sequence length="193" mass="21723">MKKISHAPLSIGQFASGLGVSVVTIRRWCRVGKISEAFRTAGGHRRFTTGQLRKLMGLNDQRYSVGYARVSSHDQKSDLLTQANRLAGVSDRVIEDLGSGLNCKKPGLRRLIATLLNHEVSTLYLTHTDRLVRFGHELIFQVCRWAGTDVVVLDDEKEIPFEQELCQDVLTLMTVFSARLYGKRSHKNRKLTA</sequence>
<evidence type="ECO:0000256" key="1">
    <source>
        <dbReference type="ARBA" id="ARBA00022908"/>
    </source>
</evidence>
<dbReference type="EMBL" id="BGZI01000015">
    <property type="protein sequence ID" value="GBO88617.1"/>
    <property type="molecule type" value="Genomic_DNA"/>
</dbReference>
<dbReference type="Proteomes" id="UP000387223">
    <property type="component" value="Unassembled WGS sequence"/>
</dbReference>
<evidence type="ECO:0000256" key="2">
    <source>
        <dbReference type="ARBA" id="ARBA00023125"/>
    </source>
</evidence>
<dbReference type="Pfam" id="PF00239">
    <property type="entry name" value="Resolvase"/>
    <property type="match status" value="1"/>
</dbReference>
<dbReference type="RefSeq" id="WP_136631075.1">
    <property type="nucleotide sequence ID" value="NZ_BGZI01000015.1"/>
</dbReference>
<dbReference type="CDD" id="cd03769">
    <property type="entry name" value="SR_IS607_transposase_like"/>
    <property type="match status" value="1"/>
</dbReference>
<dbReference type="PANTHER" id="PTHR36172">
    <property type="match status" value="1"/>
</dbReference>
<evidence type="ECO:0000259" key="6">
    <source>
        <dbReference type="PROSITE" id="PS50937"/>
    </source>
</evidence>
<organism evidence="8 9">
    <name type="scientific">Marinobacter salsuginis</name>
    <dbReference type="NCBI Taxonomy" id="418719"/>
    <lineage>
        <taxon>Bacteria</taxon>
        <taxon>Pseudomonadati</taxon>
        <taxon>Pseudomonadota</taxon>
        <taxon>Gammaproteobacteria</taxon>
        <taxon>Pseudomonadales</taxon>
        <taxon>Marinobacteraceae</taxon>
        <taxon>Marinobacter</taxon>
    </lineage>
</organism>
<evidence type="ECO:0000313" key="9">
    <source>
        <dbReference type="Proteomes" id="UP000387223"/>
    </source>
</evidence>
<comment type="caution">
    <text evidence="8">The sequence shown here is derived from an EMBL/GenBank/DDBJ whole genome shotgun (WGS) entry which is preliminary data.</text>
</comment>
<dbReference type="SMART" id="SM00857">
    <property type="entry name" value="Resolvase"/>
    <property type="match status" value="1"/>
</dbReference>
<dbReference type="Gene3D" id="1.10.1660.10">
    <property type="match status" value="1"/>
</dbReference>
<accession>A0A5M3Q0K2</accession>
<keyword evidence="3" id="KW-0233">DNA recombination</keyword>
<protein>
    <submittedName>
        <fullName evidence="8">IS607 family transposase ISTko1</fullName>
    </submittedName>
</protein>
<evidence type="ECO:0000259" key="7">
    <source>
        <dbReference type="PROSITE" id="PS51736"/>
    </source>
</evidence>
<feature type="active site" description="O-(5'-phospho-DNA)-serine intermediate" evidence="4 5">
    <location>
        <position position="71"/>
    </location>
</feature>